<evidence type="ECO:0000256" key="4">
    <source>
        <dbReference type="ARBA" id="ARBA00022840"/>
    </source>
</evidence>
<reference evidence="9" key="1">
    <citation type="submission" date="2020-02" db="EMBL/GenBank/DDBJ databases">
        <authorList>
            <person name="Fontana A."/>
            <person name="Patrone V."/>
            <person name="Morelli L."/>
        </authorList>
    </citation>
    <scope>NUCLEOTIDE SEQUENCE</scope>
    <source>
        <strain evidence="8">CCUG 30943</strain>
        <strain evidence="9">CCUG 43002</strain>
    </source>
</reference>
<keyword evidence="4 6" id="KW-0067">ATP-binding</keyword>
<dbReference type="GeneID" id="57979827"/>
<sequence>MQDKVVRANLTRMIREERLFDKRDHVLVAVSGGQDSLHVLRWLTDNSLPADIQPIVSAAYINHQLRTDADAEQALVERVFAQTPNLASKTIRQLTWDAVPTTGVEELAREKRYEALVAIAREVGANAIVTAHHKGDQVETILYKLARGSRLTQLLGMAKKQQLQGDIDLIRPVLQLDKAMLGQLVNEPLVEWVEDYTNADETFARNRMRHTVVPALEEINEQTKDHVIAFADQLAALQKLASGSINVHVKALEDGRLDWRVDESVLLLVLQTWLTKKHVFAVKDSQLTQAIQLMRNPNVNRGFIDLGNGLQLERFENYLLLSRKE</sequence>
<evidence type="ECO:0000256" key="3">
    <source>
        <dbReference type="ARBA" id="ARBA00022741"/>
    </source>
</evidence>
<dbReference type="CDD" id="cd01992">
    <property type="entry name" value="TilS_N"/>
    <property type="match status" value="1"/>
</dbReference>
<evidence type="ECO:0000256" key="6">
    <source>
        <dbReference type="HAMAP-Rule" id="MF_01161"/>
    </source>
</evidence>
<comment type="subcellular location">
    <subcellularLocation>
        <location evidence="6">Cytoplasm</location>
    </subcellularLocation>
</comment>
<accession>A0A4Z0RJF4</accession>
<comment type="similarity">
    <text evidence="6">Belongs to the tRNA(Ile)-lysidine synthase family.</text>
</comment>
<name>A0A4Z0RJF4_WEICO</name>
<dbReference type="GO" id="GO:0032267">
    <property type="term" value="F:tRNA(Ile)-lysidine synthase activity"/>
    <property type="evidence" value="ECO:0007669"/>
    <property type="project" value="UniProtKB-EC"/>
</dbReference>
<evidence type="ECO:0000256" key="5">
    <source>
        <dbReference type="ARBA" id="ARBA00048539"/>
    </source>
</evidence>
<gene>
    <name evidence="6 9" type="primary">tilS</name>
    <name evidence="9" type="ORF">HAU20_10010</name>
    <name evidence="8" type="ORF">HAU43_09710</name>
</gene>
<dbReference type="NCBIfam" id="TIGR02432">
    <property type="entry name" value="lysidine_TilS_N"/>
    <property type="match status" value="1"/>
</dbReference>
<dbReference type="RefSeq" id="WP_003610460.1">
    <property type="nucleotide sequence ID" value="NZ_ALXH01000105.1"/>
</dbReference>
<dbReference type="EMBL" id="JAAOCX010000015">
    <property type="protein sequence ID" value="MBJ7633356.1"/>
    <property type="molecule type" value="Genomic_DNA"/>
</dbReference>
<evidence type="ECO:0000256" key="2">
    <source>
        <dbReference type="ARBA" id="ARBA00022694"/>
    </source>
</evidence>
<proteinExistence type="inferred from homology"/>
<comment type="catalytic activity">
    <reaction evidence="5 6">
        <text>cytidine(34) in tRNA(Ile2) + L-lysine + ATP = lysidine(34) in tRNA(Ile2) + AMP + diphosphate + H(+)</text>
        <dbReference type="Rhea" id="RHEA:43744"/>
        <dbReference type="Rhea" id="RHEA-COMP:10625"/>
        <dbReference type="Rhea" id="RHEA-COMP:10670"/>
        <dbReference type="ChEBI" id="CHEBI:15378"/>
        <dbReference type="ChEBI" id="CHEBI:30616"/>
        <dbReference type="ChEBI" id="CHEBI:32551"/>
        <dbReference type="ChEBI" id="CHEBI:33019"/>
        <dbReference type="ChEBI" id="CHEBI:82748"/>
        <dbReference type="ChEBI" id="CHEBI:83665"/>
        <dbReference type="ChEBI" id="CHEBI:456215"/>
        <dbReference type="EC" id="6.3.4.19"/>
    </reaction>
</comment>
<keyword evidence="10" id="KW-1185">Reference proteome</keyword>
<feature type="domain" description="tRNA(Ile)-lysidine/2-thiocytidine synthase N-terminal" evidence="7">
    <location>
        <begin position="25"/>
        <end position="210"/>
    </location>
</feature>
<evidence type="ECO:0000313" key="8">
    <source>
        <dbReference type="EMBL" id="MBJ7633356.1"/>
    </source>
</evidence>
<dbReference type="Gene3D" id="3.40.50.620">
    <property type="entry name" value="HUPs"/>
    <property type="match status" value="1"/>
</dbReference>
<organism evidence="9 10">
    <name type="scientific">Weissella confusa</name>
    <name type="common">Lactobacillus confusus</name>
    <dbReference type="NCBI Taxonomy" id="1583"/>
    <lineage>
        <taxon>Bacteria</taxon>
        <taxon>Bacillati</taxon>
        <taxon>Bacillota</taxon>
        <taxon>Bacilli</taxon>
        <taxon>Lactobacillales</taxon>
        <taxon>Lactobacillaceae</taxon>
        <taxon>Weissella</taxon>
    </lineage>
</organism>
<comment type="domain">
    <text evidence="6">The N-terminal region contains the highly conserved SGGXDS motif, predicted to be a P-loop motif involved in ATP binding.</text>
</comment>
<dbReference type="EMBL" id="JAAOCP010000015">
    <property type="protein sequence ID" value="MBJ7639707.1"/>
    <property type="molecule type" value="Genomic_DNA"/>
</dbReference>
<protein>
    <recommendedName>
        <fullName evidence="6">tRNA(Ile)-lysidine synthase</fullName>
        <ecNumber evidence="6">6.3.4.19</ecNumber>
    </recommendedName>
    <alternativeName>
        <fullName evidence="6">tRNA(Ile)-2-lysyl-cytidine synthase</fullName>
    </alternativeName>
    <alternativeName>
        <fullName evidence="6">tRNA(Ile)-lysidine synthetase</fullName>
    </alternativeName>
</protein>
<dbReference type="InterPro" id="IPR014729">
    <property type="entry name" value="Rossmann-like_a/b/a_fold"/>
</dbReference>
<keyword evidence="6" id="KW-0963">Cytoplasm</keyword>
<dbReference type="GO" id="GO:0005524">
    <property type="term" value="F:ATP binding"/>
    <property type="evidence" value="ECO:0007669"/>
    <property type="project" value="UniProtKB-UniRule"/>
</dbReference>
<comment type="caution">
    <text evidence="9">The sequence shown here is derived from an EMBL/GenBank/DDBJ whole genome shotgun (WGS) entry which is preliminary data.</text>
</comment>
<keyword evidence="3 6" id="KW-0547">Nucleotide-binding</keyword>
<dbReference type="HAMAP" id="MF_01161">
    <property type="entry name" value="tRNA_Ile_lys_synt"/>
    <property type="match status" value="1"/>
</dbReference>
<dbReference type="GO" id="GO:0006400">
    <property type="term" value="P:tRNA modification"/>
    <property type="evidence" value="ECO:0007669"/>
    <property type="project" value="UniProtKB-UniRule"/>
</dbReference>
<dbReference type="PANTHER" id="PTHR43033:SF1">
    <property type="entry name" value="TRNA(ILE)-LYSIDINE SYNTHASE-RELATED"/>
    <property type="match status" value="1"/>
</dbReference>
<evidence type="ECO:0000256" key="1">
    <source>
        <dbReference type="ARBA" id="ARBA00022598"/>
    </source>
</evidence>
<feature type="binding site" evidence="6">
    <location>
        <begin position="31"/>
        <end position="36"/>
    </location>
    <ligand>
        <name>ATP</name>
        <dbReference type="ChEBI" id="CHEBI:30616"/>
    </ligand>
</feature>
<evidence type="ECO:0000313" key="9">
    <source>
        <dbReference type="EMBL" id="MBJ7639707.1"/>
    </source>
</evidence>
<dbReference type="Proteomes" id="UP000808038">
    <property type="component" value="Unassembled WGS sequence"/>
</dbReference>
<evidence type="ECO:0000259" key="7">
    <source>
        <dbReference type="Pfam" id="PF01171"/>
    </source>
</evidence>
<dbReference type="InterPro" id="IPR011063">
    <property type="entry name" value="TilS/TtcA_N"/>
</dbReference>
<dbReference type="InterPro" id="IPR012795">
    <property type="entry name" value="tRNA_Ile_lys_synt_N"/>
</dbReference>
<dbReference type="EC" id="6.3.4.19" evidence="6"/>
<comment type="function">
    <text evidence="6">Ligates lysine onto the cytidine present at position 34 of the AUA codon-specific tRNA(Ile) that contains the anticodon CAU, in an ATP-dependent manner. Cytidine is converted to lysidine, thus changing the amino acid specificity of the tRNA from methionine to isoleucine.</text>
</comment>
<keyword evidence="2 6" id="KW-0819">tRNA processing</keyword>
<dbReference type="Proteomes" id="UP000728106">
    <property type="component" value="Unassembled WGS sequence"/>
</dbReference>
<dbReference type="GO" id="GO:0005737">
    <property type="term" value="C:cytoplasm"/>
    <property type="evidence" value="ECO:0007669"/>
    <property type="project" value="UniProtKB-SubCell"/>
</dbReference>
<keyword evidence="1 6" id="KW-0436">Ligase</keyword>
<evidence type="ECO:0000313" key="10">
    <source>
        <dbReference type="Proteomes" id="UP000728106"/>
    </source>
</evidence>
<reference evidence="9 10" key="2">
    <citation type="journal article" date="2021" name="Int. J. Food Microbiol.">
        <title>Safety demonstration of a microbial species for use in the food chain: Weissella confusa.</title>
        <authorList>
            <person name="Bourdichon F."/>
            <person name="Patrone V."/>
            <person name="Fontana A."/>
            <person name="Milani G."/>
            <person name="Morelli L."/>
        </authorList>
    </citation>
    <scope>NUCLEOTIDE SEQUENCE [LARGE SCALE GENOMIC DNA]</scope>
    <source>
        <strain evidence="8">CCUG 30943</strain>
        <strain evidence="9 10">CCUG 43002</strain>
    </source>
</reference>
<dbReference type="Pfam" id="PF01171">
    <property type="entry name" value="ATP_bind_3"/>
    <property type="match status" value="1"/>
</dbReference>
<dbReference type="AlphaFoldDB" id="A0A4Z0RJF4"/>
<dbReference type="PANTHER" id="PTHR43033">
    <property type="entry name" value="TRNA(ILE)-LYSIDINE SYNTHASE-RELATED"/>
    <property type="match status" value="1"/>
</dbReference>
<dbReference type="InterPro" id="IPR012094">
    <property type="entry name" value="tRNA_Ile_lys_synt"/>
</dbReference>
<dbReference type="SUPFAM" id="SSF52402">
    <property type="entry name" value="Adenine nucleotide alpha hydrolases-like"/>
    <property type="match status" value="1"/>
</dbReference>